<dbReference type="PANTHER" id="PTHR43280">
    <property type="entry name" value="ARAC-FAMILY TRANSCRIPTIONAL REGULATOR"/>
    <property type="match status" value="1"/>
</dbReference>
<sequence length="308" mass="35735">MNGSSCNIIRRHPEVNMPQYPLYLTEYPNMHTSFPFSLKIETVETVIPHRHDFLELILVLEGSGFESVNGTEHRMEPGTLIFLLPYQFHTIQSDPGAPFRLFICNFDLELLFHSKYGELGLASMVLEDSATLPPYVQLKDREWIRIFEIFDDMMGEYISEERMRSVMIQSKLLEALVLFDRLRIRQHGAEIGPSGETVRHPGKASFWQIIHYVHKNYREEITLEQLAREYHYNASHLSELFKIRTGQNFVRFLQGLRIRHACGLLSSSDLPVSAIAYEVGFGSFQTFSRTFLKSKGLPPTVYRKQSRN</sequence>
<dbReference type="SUPFAM" id="SSF46689">
    <property type="entry name" value="Homeodomain-like"/>
    <property type="match status" value="2"/>
</dbReference>
<name>A0A329MRA1_9BACL</name>
<dbReference type="SUPFAM" id="SSF51215">
    <property type="entry name" value="Regulatory protein AraC"/>
    <property type="match status" value="1"/>
</dbReference>
<dbReference type="InterPro" id="IPR003313">
    <property type="entry name" value="AraC-bd"/>
</dbReference>
<dbReference type="GO" id="GO:0003700">
    <property type="term" value="F:DNA-binding transcription factor activity"/>
    <property type="evidence" value="ECO:0007669"/>
    <property type="project" value="InterPro"/>
</dbReference>
<keyword evidence="2" id="KW-0238">DNA-binding</keyword>
<dbReference type="InterPro" id="IPR037923">
    <property type="entry name" value="HTH-like"/>
</dbReference>
<accession>A0A329MRA1</accession>
<proteinExistence type="predicted"/>
<evidence type="ECO:0000313" key="5">
    <source>
        <dbReference type="EMBL" id="RAV22060.1"/>
    </source>
</evidence>
<protein>
    <submittedName>
        <fullName evidence="5">AraC family transcriptional regulator</fullName>
    </submittedName>
</protein>
<comment type="caution">
    <text evidence="5">The sequence shown here is derived from an EMBL/GenBank/DDBJ whole genome shotgun (WGS) entry which is preliminary data.</text>
</comment>
<dbReference type="InterPro" id="IPR009057">
    <property type="entry name" value="Homeodomain-like_sf"/>
</dbReference>
<dbReference type="Gene3D" id="2.60.120.10">
    <property type="entry name" value="Jelly Rolls"/>
    <property type="match status" value="1"/>
</dbReference>
<evidence type="ECO:0000256" key="3">
    <source>
        <dbReference type="ARBA" id="ARBA00023163"/>
    </source>
</evidence>
<dbReference type="AlphaFoldDB" id="A0A329MRA1"/>
<dbReference type="PROSITE" id="PS01124">
    <property type="entry name" value="HTH_ARAC_FAMILY_2"/>
    <property type="match status" value="1"/>
</dbReference>
<dbReference type="GO" id="GO:0043565">
    <property type="term" value="F:sequence-specific DNA binding"/>
    <property type="evidence" value="ECO:0007669"/>
    <property type="project" value="InterPro"/>
</dbReference>
<keyword evidence="3" id="KW-0804">Transcription</keyword>
<evidence type="ECO:0000256" key="1">
    <source>
        <dbReference type="ARBA" id="ARBA00023015"/>
    </source>
</evidence>
<organism evidence="5 6">
    <name type="scientific">Paenibacillus contaminans</name>
    <dbReference type="NCBI Taxonomy" id="450362"/>
    <lineage>
        <taxon>Bacteria</taxon>
        <taxon>Bacillati</taxon>
        <taxon>Bacillota</taxon>
        <taxon>Bacilli</taxon>
        <taxon>Bacillales</taxon>
        <taxon>Paenibacillaceae</taxon>
        <taxon>Paenibacillus</taxon>
    </lineage>
</organism>
<dbReference type="Pfam" id="PF12833">
    <property type="entry name" value="HTH_18"/>
    <property type="match status" value="1"/>
</dbReference>
<dbReference type="InterPro" id="IPR014710">
    <property type="entry name" value="RmlC-like_jellyroll"/>
</dbReference>
<feature type="domain" description="HTH araC/xylS-type" evidence="4">
    <location>
        <begin position="207"/>
        <end position="305"/>
    </location>
</feature>
<dbReference type="SMART" id="SM00342">
    <property type="entry name" value="HTH_ARAC"/>
    <property type="match status" value="1"/>
</dbReference>
<dbReference type="PROSITE" id="PS00041">
    <property type="entry name" value="HTH_ARAC_FAMILY_1"/>
    <property type="match status" value="1"/>
</dbReference>
<keyword evidence="1" id="KW-0805">Transcription regulation</keyword>
<dbReference type="InterPro" id="IPR018060">
    <property type="entry name" value="HTH_AraC"/>
</dbReference>
<dbReference type="Pfam" id="PF02311">
    <property type="entry name" value="AraC_binding"/>
    <property type="match status" value="1"/>
</dbReference>
<evidence type="ECO:0000259" key="4">
    <source>
        <dbReference type="PROSITE" id="PS01124"/>
    </source>
</evidence>
<gene>
    <name evidence="5" type="ORF">DQG23_08485</name>
</gene>
<evidence type="ECO:0000256" key="2">
    <source>
        <dbReference type="ARBA" id="ARBA00023125"/>
    </source>
</evidence>
<dbReference type="PANTHER" id="PTHR43280:SF34">
    <property type="entry name" value="ARAC-FAMILY TRANSCRIPTIONAL REGULATOR"/>
    <property type="match status" value="1"/>
</dbReference>
<dbReference type="EMBL" id="QMFB01000003">
    <property type="protein sequence ID" value="RAV22060.1"/>
    <property type="molecule type" value="Genomic_DNA"/>
</dbReference>
<reference evidence="5 6" key="1">
    <citation type="journal article" date="2009" name="Int. J. Syst. Evol. Microbiol.">
        <title>Paenibacillus contaminans sp. nov., isolated from a contaminated laboratory plate.</title>
        <authorList>
            <person name="Chou J.H."/>
            <person name="Lee J.H."/>
            <person name="Lin M.C."/>
            <person name="Chang P.S."/>
            <person name="Arun A.B."/>
            <person name="Young C.C."/>
            <person name="Chen W.M."/>
        </authorList>
    </citation>
    <scope>NUCLEOTIDE SEQUENCE [LARGE SCALE GENOMIC DNA]</scope>
    <source>
        <strain evidence="5 6">CKOBP-6</strain>
    </source>
</reference>
<dbReference type="Gene3D" id="1.10.10.60">
    <property type="entry name" value="Homeodomain-like"/>
    <property type="match status" value="2"/>
</dbReference>
<keyword evidence="6" id="KW-1185">Reference proteome</keyword>
<dbReference type="Proteomes" id="UP000250369">
    <property type="component" value="Unassembled WGS sequence"/>
</dbReference>
<evidence type="ECO:0000313" key="6">
    <source>
        <dbReference type="Proteomes" id="UP000250369"/>
    </source>
</evidence>
<dbReference type="InterPro" id="IPR018062">
    <property type="entry name" value="HTH_AraC-typ_CS"/>
</dbReference>